<reference evidence="6 7" key="1">
    <citation type="journal article" date="2012" name="Appl. Environ. Microbiol.">
        <title>Short-read sequencing for genomic analysis of the brown rot fungus Fibroporia radiculosa.</title>
        <authorList>
            <person name="Tang J.D."/>
            <person name="Perkins A.D."/>
            <person name="Sonstegard T.S."/>
            <person name="Schroeder S.G."/>
            <person name="Burgess S.C."/>
            <person name="Diehl S.V."/>
        </authorList>
    </citation>
    <scope>NUCLEOTIDE SEQUENCE [LARGE SCALE GENOMIC DNA]</scope>
    <source>
        <strain evidence="6 7">TFFH 294</strain>
    </source>
</reference>
<dbReference type="RefSeq" id="XP_012177724.1">
    <property type="nucleotide sequence ID" value="XM_012322334.1"/>
</dbReference>
<protein>
    <recommendedName>
        <fullName evidence="8">Nodulin-like domain-containing protein</fullName>
    </recommendedName>
</protein>
<feature type="transmembrane region" description="Helical" evidence="5">
    <location>
        <begin position="61"/>
        <end position="82"/>
    </location>
</feature>
<feature type="transmembrane region" description="Helical" evidence="5">
    <location>
        <begin position="304"/>
        <end position="325"/>
    </location>
</feature>
<feature type="transmembrane region" description="Helical" evidence="5">
    <location>
        <begin position="94"/>
        <end position="115"/>
    </location>
</feature>
<evidence type="ECO:0000256" key="3">
    <source>
        <dbReference type="ARBA" id="ARBA00022989"/>
    </source>
</evidence>
<dbReference type="InterPro" id="IPR011701">
    <property type="entry name" value="MFS"/>
</dbReference>
<evidence type="ECO:0000256" key="5">
    <source>
        <dbReference type="SAM" id="Phobius"/>
    </source>
</evidence>
<feature type="transmembrane region" description="Helical" evidence="5">
    <location>
        <begin position="331"/>
        <end position="353"/>
    </location>
</feature>
<keyword evidence="3 5" id="KW-1133">Transmembrane helix</keyword>
<evidence type="ECO:0000256" key="4">
    <source>
        <dbReference type="ARBA" id="ARBA00023136"/>
    </source>
</evidence>
<evidence type="ECO:0008006" key="8">
    <source>
        <dbReference type="Google" id="ProtNLM"/>
    </source>
</evidence>
<dbReference type="STRING" id="599839.J4I7X9"/>
<dbReference type="InParanoid" id="J4I7X9"/>
<feature type="transmembrane region" description="Helical" evidence="5">
    <location>
        <begin position="365"/>
        <end position="387"/>
    </location>
</feature>
<evidence type="ECO:0000313" key="6">
    <source>
        <dbReference type="EMBL" id="CCL98441.1"/>
    </source>
</evidence>
<dbReference type="InterPro" id="IPR036259">
    <property type="entry name" value="MFS_trans_sf"/>
</dbReference>
<dbReference type="OrthoDB" id="410267at2759"/>
<dbReference type="AlphaFoldDB" id="J4I7X9"/>
<dbReference type="GeneID" id="24093352"/>
<evidence type="ECO:0000256" key="1">
    <source>
        <dbReference type="ARBA" id="ARBA00004141"/>
    </source>
</evidence>
<keyword evidence="7" id="KW-1185">Reference proteome</keyword>
<feature type="transmembrane region" description="Helical" evidence="5">
    <location>
        <begin position="18"/>
        <end position="40"/>
    </location>
</feature>
<dbReference type="GO" id="GO:0022857">
    <property type="term" value="F:transmembrane transporter activity"/>
    <property type="evidence" value="ECO:0007669"/>
    <property type="project" value="InterPro"/>
</dbReference>
<comment type="subcellular location">
    <subcellularLocation>
        <location evidence="1">Membrane</location>
        <topology evidence="1">Multi-pass membrane protein</topology>
    </subcellularLocation>
</comment>
<feature type="transmembrane region" description="Helical" evidence="5">
    <location>
        <begin position="127"/>
        <end position="149"/>
    </location>
</feature>
<dbReference type="EMBL" id="HE796884">
    <property type="protein sequence ID" value="CCL98441.1"/>
    <property type="molecule type" value="Genomic_DNA"/>
</dbReference>
<sequence>MVGQYATAVPVGKVLDTYGPWSCSSLASIMFSVGYGLFAWQYSRTKEDITLTQPSSTALPVLILCFSFLGIGTVFSYFSMLFSATRTFEHCMGFASGTSLAIFGMSPLFLSLVATKYFADSDAGVKVVPFFVFMSILTGTVNFFGGLILPGPPKEGIPTEITSDEHLVGFDEVRYMDADETRSLLHGPPSGKSVAGAAIIPVQEPKRLSSAGLLGDPSFWILASAVSLLVGAAEMIKSNIGLIVLSLPATSSAQNISVQVQLIAVCDTITRLLIGPLADVTSPVALYSSDGVWSFPRKPYFTRVWFFASAAVLYVAAFIWPVVGIRSQEALWPLSISTGIVNGTIFTMLPSILSSIWGSQDQGRNFGFISYMCFIGTTAFSYLYAFVADSHTLRNDGCGDCFAGSLFLFYTAEKMELESIVIV</sequence>
<keyword evidence="4 5" id="KW-0472">Membrane</keyword>
<proteinExistence type="predicted"/>
<feature type="transmembrane region" description="Helical" evidence="5">
    <location>
        <begin position="218"/>
        <end position="236"/>
    </location>
</feature>
<gene>
    <name evidence="6" type="ORF">FIBRA_00438</name>
</gene>
<dbReference type="GO" id="GO:0000329">
    <property type="term" value="C:fungal-type vacuole membrane"/>
    <property type="evidence" value="ECO:0007669"/>
    <property type="project" value="TreeGrafter"/>
</dbReference>
<dbReference type="PANTHER" id="PTHR21576:SF158">
    <property type="entry name" value="RIBOSOMAL RNA-PROCESSING PROTEIN 12-LIKE CONSERVED DOMAIN-CONTAINING PROTEIN"/>
    <property type="match status" value="1"/>
</dbReference>
<dbReference type="Gene3D" id="1.20.1250.20">
    <property type="entry name" value="MFS general substrate transporter like domains"/>
    <property type="match status" value="1"/>
</dbReference>
<evidence type="ECO:0000256" key="2">
    <source>
        <dbReference type="ARBA" id="ARBA00022692"/>
    </source>
</evidence>
<name>J4I7X9_9APHY</name>
<dbReference type="Pfam" id="PF07690">
    <property type="entry name" value="MFS_1"/>
    <property type="match status" value="1"/>
</dbReference>
<dbReference type="Proteomes" id="UP000006352">
    <property type="component" value="Unassembled WGS sequence"/>
</dbReference>
<evidence type="ECO:0000313" key="7">
    <source>
        <dbReference type="Proteomes" id="UP000006352"/>
    </source>
</evidence>
<accession>J4I7X9</accession>
<dbReference type="HOGENOM" id="CLU_012596_2_1_1"/>
<organism evidence="6 7">
    <name type="scientific">Fibroporia radiculosa</name>
    <dbReference type="NCBI Taxonomy" id="599839"/>
    <lineage>
        <taxon>Eukaryota</taxon>
        <taxon>Fungi</taxon>
        <taxon>Dikarya</taxon>
        <taxon>Basidiomycota</taxon>
        <taxon>Agaricomycotina</taxon>
        <taxon>Agaricomycetes</taxon>
        <taxon>Polyporales</taxon>
        <taxon>Fibroporiaceae</taxon>
        <taxon>Fibroporia</taxon>
    </lineage>
</organism>
<dbReference type="SUPFAM" id="SSF103473">
    <property type="entry name" value="MFS general substrate transporter"/>
    <property type="match status" value="1"/>
</dbReference>
<keyword evidence="2 5" id="KW-0812">Transmembrane</keyword>
<dbReference type="PANTHER" id="PTHR21576">
    <property type="entry name" value="UNCHARACTERIZED NODULIN-LIKE PROTEIN"/>
    <property type="match status" value="1"/>
</dbReference>